<sequence>MNNTTITAAIRRNGGGPWAGVRMRMAGALILLCAAIMAFPGVAKAQTVRRGCTSSGGAEIKLIPSVNFDLGAIPPPGAEIYRTQTYVINYECTNYDRLGRPVTASPQLQVLSDYTSLNQAVNRAGLALEIIVNGDESNPWRPNREPGGPISENHDAGLPYTGESGPRALTLIARLKVVNNNPPAARYPVPSGTIFKLIAGVGAVLSPGPFITHNATRMQFVPRCIGDVSVDNLVRFGRIIAMTGYMGTLPQQHPFNVTTRINPSCNIGSLTAPALPDNERTQFLMLLSAQFILQGPGRIDGDGTSIILRNEDGLENGLRMQILDTENANQPVPILPAPVEPLRDDVGNYGQLVGSNPAVVHAYTASLTPDAGKELKLGKYSTQVLVKVTYY</sequence>
<proteinExistence type="predicted"/>
<accession>A0A6S7CKF0</accession>
<reference evidence="1 2" key="1">
    <citation type="submission" date="2020-04" db="EMBL/GenBank/DDBJ databases">
        <authorList>
            <person name="De Canck E."/>
        </authorList>
    </citation>
    <scope>NUCLEOTIDE SEQUENCE [LARGE SCALE GENOMIC DNA]</scope>
    <source>
        <strain evidence="1 2">LMG 3328</strain>
    </source>
</reference>
<dbReference type="EMBL" id="CADILE010000004">
    <property type="protein sequence ID" value="CAB3851977.1"/>
    <property type="molecule type" value="Genomic_DNA"/>
</dbReference>
<evidence type="ECO:0000313" key="1">
    <source>
        <dbReference type="EMBL" id="CAB3851977.1"/>
    </source>
</evidence>
<gene>
    <name evidence="1" type="ORF">LMG3328_01828</name>
</gene>
<evidence type="ECO:0000313" key="2">
    <source>
        <dbReference type="Proteomes" id="UP000494122"/>
    </source>
</evidence>
<name>A0A6S7CKF0_9BURK</name>
<evidence type="ECO:0008006" key="3">
    <source>
        <dbReference type="Google" id="ProtNLM"/>
    </source>
</evidence>
<protein>
    <recommendedName>
        <fullName evidence="3">Fimbrial-type adhesion domain-containing protein</fullName>
    </recommendedName>
</protein>
<dbReference type="AlphaFoldDB" id="A0A6S7CKF0"/>
<organism evidence="1 2">
    <name type="scientific">Achromobacter ruhlandii</name>
    <dbReference type="NCBI Taxonomy" id="72557"/>
    <lineage>
        <taxon>Bacteria</taxon>
        <taxon>Pseudomonadati</taxon>
        <taxon>Pseudomonadota</taxon>
        <taxon>Betaproteobacteria</taxon>
        <taxon>Burkholderiales</taxon>
        <taxon>Alcaligenaceae</taxon>
        <taxon>Achromobacter</taxon>
    </lineage>
</organism>
<dbReference type="Proteomes" id="UP000494122">
    <property type="component" value="Unassembled WGS sequence"/>
</dbReference>
<dbReference type="RefSeq" id="WP_175183169.1">
    <property type="nucleotide sequence ID" value="NZ_CADILE010000004.1"/>
</dbReference>